<proteinExistence type="predicted"/>
<reference evidence="2" key="1">
    <citation type="journal article" date="2019" name="Int. J. Syst. Evol. Microbiol.">
        <title>The Global Catalogue of Microorganisms (GCM) 10K type strain sequencing project: providing services to taxonomists for standard genome sequencing and annotation.</title>
        <authorList>
            <consortium name="The Broad Institute Genomics Platform"/>
            <consortium name="The Broad Institute Genome Sequencing Center for Infectious Disease"/>
            <person name="Wu L."/>
            <person name="Ma J."/>
        </authorList>
    </citation>
    <scope>NUCLEOTIDE SEQUENCE [LARGE SCALE GENOMIC DNA]</scope>
    <source>
        <strain evidence="2">ZS-35-S2</strain>
    </source>
</reference>
<dbReference type="RefSeq" id="WP_209736109.1">
    <property type="nucleotide sequence ID" value="NZ_CP072611.1"/>
</dbReference>
<organism evidence="1 2">
    <name type="scientific">Aureimonas populi</name>
    <dbReference type="NCBI Taxonomy" id="1701758"/>
    <lineage>
        <taxon>Bacteria</taxon>
        <taxon>Pseudomonadati</taxon>
        <taxon>Pseudomonadota</taxon>
        <taxon>Alphaproteobacteria</taxon>
        <taxon>Hyphomicrobiales</taxon>
        <taxon>Aurantimonadaceae</taxon>
        <taxon>Aureimonas</taxon>
    </lineage>
</organism>
<evidence type="ECO:0000313" key="1">
    <source>
        <dbReference type="EMBL" id="MFD2235945.1"/>
    </source>
</evidence>
<accession>A0ABW5CIN8</accession>
<sequence>MAGFADQIAAWSEKTREKLETAVRKIALDAFTEVILMSPVDTGRFRGNWQVAIGNIPTGTVEIDDKTGTATIGKVQAETLKLQAGQTIFLVNNLPYAQALEYGHSQQAPGGMVRLTAQRFTPIVDAVARELNKG</sequence>
<gene>
    <name evidence="1" type="ORF">ACFSKQ_00515</name>
</gene>
<protein>
    <submittedName>
        <fullName evidence="1">HK97 gp10 family phage protein</fullName>
    </submittedName>
</protein>
<dbReference type="Proteomes" id="UP001597371">
    <property type="component" value="Unassembled WGS sequence"/>
</dbReference>
<dbReference type="Pfam" id="PF04883">
    <property type="entry name" value="HK97-gp10_like"/>
    <property type="match status" value="1"/>
</dbReference>
<dbReference type="EMBL" id="JBHUIJ010000002">
    <property type="protein sequence ID" value="MFD2235945.1"/>
    <property type="molecule type" value="Genomic_DNA"/>
</dbReference>
<name>A0ABW5CIN8_9HYPH</name>
<comment type="caution">
    <text evidence="1">The sequence shown here is derived from an EMBL/GenBank/DDBJ whole genome shotgun (WGS) entry which is preliminary data.</text>
</comment>
<evidence type="ECO:0000313" key="2">
    <source>
        <dbReference type="Proteomes" id="UP001597371"/>
    </source>
</evidence>
<keyword evidence="2" id="KW-1185">Reference proteome</keyword>
<dbReference type="InterPro" id="IPR010064">
    <property type="entry name" value="HK97-gp10_tail"/>
</dbReference>